<reference evidence="1" key="3">
    <citation type="submission" date="2025-08" db="UniProtKB">
        <authorList>
            <consortium name="Ensembl"/>
        </authorList>
    </citation>
    <scope>IDENTIFICATION</scope>
    <source>
        <strain evidence="1">C57BL/6J</strain>
    </source>
</reference>
<accession>E0CZ95</accession>
<dbReference type="Antibodypedia" id="46750">
    <property type="antibodies" value="84 antibodies from 24 providers"/>
</dbReference>
<keyword evidence="3" id="KW-1185">Reference proteome</keyword>
<dbReference type="Ensembl" id="ENSMUST00000161052.3">
    <property type="protein sequence ID" value="ENSMUSP00000125581.3"/>
    <property type="gene ID" value="ENSMUSG00000036834.18"/>
</dbReference>
<name>E0CZ95_MOUSE</name>
<organism evidence="1 3">
    <name type="scientific">Mus musculus</name>
    <name type="common">Mouse</name>
    <dbReference type="NCBI Taxonomy" id="10090"/>
    <lineage>
        <taxon>Eukaryota</taxon>
        <taxon>Metazoa</taxon>
        <taxon>Chordata</taxon>
        <taxon>Craniata</taxon>
        <taxon>Vertebrata</taxon>
        <taxon>Euteleostomi</taxon>
        <taxon>Mammalia</taxon>
        <taxon>Eutheria</taxon>
        <taxon>Euarchontoglires</taxon>
        <taxon>Glires</taxon>
        <taxon>Rodentia</taxon>
        <taxon>Myomorpha</taxon>
        <taxon>Muroidea</taxon>
        <taxon>Muridae</taxon>
        <taxon>Murinae</taxon>
        <taxon>Mus</taxon>
        <taxon>Mus</taxon>
    </lineage>
</organism>
<evidence type="ECO:0000313" key="2">
    <source>
        <dbReference type="MGI" id="MGI:2683547"/>
    </source>
</evidence>
<evidence type="ECO:0000313" key="3">
    <source>
        <dbReference type="Proteomes" id="UP000000589"/>
    </source>
</evidence>
<reference evidence="1 3" key="2">
    <citation type="journal article" date="2011" name="PLoS Biol.">
        <title>Modernizing reference genome assemblies.</title>
        <authorList>
            <person name="Church D.M."/>
            <person name="Schneider V.A."/>
            <person name="Graves T."/>
            <person name="Auger K."/>
            <person name="Cunningham F."/>
            <person name="Bouk N."/>
            <person name="Chen H.C."/>
            <person name="Agarwala R."/>
            <person name="McLaren W.M."/>
            <person name="Ritchie G.R."/>
            <person name="Albracht D."/>
            <person name="Kremitzki M."/>
            <person name="Rock S."/>
            <person name="Kotkiewicz H."/>
            <person name="Kremitzki C."/>
            <person name="Wollam A."/>
            <person name="Trani L."/>
            <person name="Fulton L."/>
            <person name="Fulton R."/>
            <person name="Matthews L."/>
            <person name="Whitehead S."/>
            <person name="Chow W."/>
            <person name="Torrance J."/>
            <person name="Dunn M."/>
            <person name="Harden G."/>
            <person name="Threadgold G."/>
            <person name="Wood J."/>
            <person name="Collins J."/>
            <person name="Heath P."/>
            <person name="Griffiths G."/>
            <person name="Pelan S."/>
            <person name="Grafham D."/>
            <person name="Eichler E.E."/>
            <person name="Weinstock G."/>
            <person name="Mardis E.R."/>
            <person name="Wilson R.K."/>
            <person name="Howe K."/>
            <person name="Flicek P."/>
            <person name="Hubbard T."/>
        </authorList>
    </citation>
    <scope>NUCLEOTIDE SEQUENCE [LARGE SCALE GENOMIC DNA]</scope>
    <source>
        <strain evidence="1 3">C57BL/6J</strain>
    </source>
</reference>
<dbReference type="VEuPathDB" id="HostDB:ENSMUSG00000036834"/>
<dbReference type="GeneTree" id="ENSGT00940000157185"/>
<dbReference type="ExpressionAtlas" id="E0CZ95">
    <property type="expression patterns" value="baseline and differential"/>
</dbReference>
<reference evidence="1" key="4">
    <citation type="submission" date="2025-09" db="UniProtKB">
        <authorList>
            <consortium name="Ensembl"/>
        </authorList>
    </citation>
    <scope>IDENTIFICATION</scope>
    <source>
        <strain evidence="1">C57BL/6J</strain>
    </source>
</reference>
<dbReference type="MGI" id="MGI:2683547">
    <property type="gene designation" value="Plch1"/>
</dbReference>
<dbReference type="AGR" id="MGI:2683547"/>
<reference evidence="1 3" key="1">
    <citation type="journal article" date="2009" name="PLoS Biol.">
        <title>Lineage-specific biology revealed by a finished genome assembly of the mouse.</title>
        <authorList>
            <consortium name="Mouse Genome Sequencing Consortium"/>
            <person name="Church D.M."/>
            <person name="Goodstadt L."/>
            <person name="Hillier L.W."/>
            <person name="Zody M.C."/>
            <person name="Goldstein S."/>
            <person name="She X."/>
            <person name="Bult C.J."/>
            <person name="Agarwala R."/>
            <person name="Cherry J.L."/>
            <person name="DiCuccio M."/>
            <person name="Hlavina W."/>
            <person name="Kapustin Y."/>
            <person name="Meric P."/>
            <person name="Maglott D."/>
            <person name="Birtle Z."/>
            <person name="Marques A.C."/>
            <person name="Graves T."/>
            <person name="Zhou S."/>
            <person name="Teague B."/>
            <person name="Potamousis K."/>
            <person name="Churas C."/>
            <person name="Place M."/>
            <person name="Herschleb J."/>
            <person name="Runnheim R."/>
            <person name="Forrest D."/>
            <person name="Amos-Landgraf J."/>
            <person name="Schwartz D.C."/>
            <person name="Cheng Z."/>
            <person name="Lindblad-Toh K."/>
            <person name="Eichler E.E."/>
            <person name="Ponting C.P."/>
        </authorList>
    </citation>
    <scope>NUCLEOTIDE SEQUENCE [LARGE SCALE GENOMIC DNA]</scope>
    <source>
        <strain evidence="1 3">C57BL/6J</strain>
    </source>
</reference>
<sequence length="34" mass="4262">MNYWNGEKRNCVQYRRHFLVDNRVFHGELLYLCS</sequence>
<dbReference type="AlphaFoldDB" id="E0CZ95"/>
<proteinExistence type="predicted"/>
<dbReference type="Proteomes" id="UP000000589">
    <property type="component" value="Chromosome 3"/>
</dbReference>
<protein>
    <submittedName>
        <fullName evidence="1">Phospholipase C, eta 1</fullName>
    </submittedName>
</protein>
<dbReference type="Bgee" id="ENSMUSG00000036834">
    <property type="expression patterns" value="Expressed in optic fissure and 156 other cell types or tissues"/>
</dbReference>
<gene>
    <name evidence="1 2" type="primary">Plch1</name>
</gene>
<evidence type="ECO:0000313" key="1">
    <source>
        <dbReference type="Ensembl" id="ENSMUSP00000125581.3"/>
    </source>
</evidence>
<dbReference type="HOGENOM" id="CLU_3376955_0_0_1"/>